<sequence>MANTSRRRPGPCNGGLAVLTRPSGVLSTKGTYYENSKRCRWKIVVDNKKVKACQ</sequence>
<reference evidence="1" key="1">
    <citation type="journal article" date="2023" name="Mol. Biol. Evol.">
        <title>Third-Generation Sequencing Reveals the Adaptive Role of the Epigenome in Three Deep-Sea Polychaetes.</title>
        <authorList>
            <person name="Perez M."/>
            <person name="Aroh O."/>
            <person name="Sun Y."/>
            <person name="Lan Y."/>
            <person name="Juniper S.K."/>
            <person name="Young C.R."/>
            <person name="Angers B."/>
            <person name="Qian P.Y."/>
        </authorList>
    </citation>
    <scope>NUCLEOTIDE SEQUENCE</scope>
    <source>
        <strain evidence="1">R07B-5</strain>
    </source>
</reference>
<dbReference type="Proteomes" id="UP001209878">
    <property type="component" value="Unassembled WGS sequence"/>
</dbReference>
<keyword evidence="2" id="KW-1185">Reference proteome</keyword>
<dbReference type="AlphaFoldDB" id="A0AAD9UJ22"/>
<organism evidence="1 2">
    <name type="scientific">Ridgeia piscesae</name>
    <name type="common">Tubeworm</name>
    <dbReference type="NCBI Taxonomy" id="27915"/>
    <lineage>
        <taxon>Eukaryota</taxon>
        <taxon>Metazoa</taxon>
        <taxon>Spiralia</taxon>
        <taxon>Lophotrochozoa</taxon>
        <taxon>Annelida</taxon>
        <taxon>Polychaeta</taxon>
        <taxon>Sedentaria</taxon>
        <taxon>Canalipalpata</taxon>
        <taxon>Sabellida</taxon>
        <taxon>Siboglinidae</taxon>
        <taxon>Ridgeia</taxon>
    </lineage>
</organism>
<evidence type="ECO:0000313" key="2">
    <source>
        <dbReference type="Proteomes" id="UP001209878"/>
    </source>
</evidence>
<accession>A0AAD9UJ22</accession>
<protein>
    <recommendedName>
        <fullName evidence="3">CUB domain-containing protein</fullName>
    </recommendedName>
</protein>
<dbReference type="EMBL" id="JAODUO010000061">
    <property type="protein sequence ID" value="KAK2191082.1"/>
    <property type="molecule type" value="Genomic_DNA"/>
</dbReference>
<proteinExistence type="predicted"/>
<dbReference type="SUPFAM" id="SSF49854">
    <property type="entry name" value="Spermadhesin, CUB domain"/>
    <property type="match status" value="1"/>
</dbReference>
<name>A0AAD9UJ22_RIDPI</name>
<dbReference type="InterPro" id="IPR035914">
    <property type="entry name" value="Sperma_CUB_dom_sf"/>
</dbReference>
<evidence type="ECO:0008006" key="3">
    <source>
        <dbReference type="Google" id="ProtNLM"/>
    </source>
</evidence>
<comment type="caution">
    <text evidence="1">The sequence shown here is derived from an EMBL/GenBank/DDBJ whole genome shotgun (WGS) entry which is preliminary data.</text>
</comment>
<evidence type="ECO:0000313" key="1">
    <source>
        <dbReference type="EMBL" id="KAK2191082.1"/>
    </source>
</evidence>
<gene>
    <name evidence="1" type="ORF">NP493_60g05090</name>
</gene>